<feature type="transmembrane region" description="Helical" evidence="6">
    <location>
        <begin position="191"/>
        <end position="212"/>
    </location>
</feature>
<keyword evidence="4" id="KW-0186">Copper</keyword>
<dbReference type="GO" id="GO:0005507">
    <property type="term" value="F:copper ion binding"/>
    <property type="evidence" value="ECO:0007669"/>
    <property type="project" value="InterPro"/>
</dbReference>
<name>A0A1G8M4U0_9MICC</name>
<dbReference type="PANTHER" id="PTHR34820">
    <property type="entry name" value="INNER MEMBRANE PROTEIN YEBZ"/>
    <property type="match status" value="1"/>
</dbReference>
<keyword evidence="9" id="KW-1185">Reference proteome</keyword>
<keyword evidence="6" id="KW-0472">Membrane</keyword>
<feature type="region of interest" description="Disordered" evidence="5">
    <location>
        <begin position="140"/>
        <end position="186"/>
    </location>
</feature>
<dbReference type="InterPro" id="IPR032694">
    <property type="entry name" value="CopC/D"/>
</dbReference>
<dbReference type="InterPro" id="IPR014756">
    <property type="entry name" value="Ig_E-set"/>
</dbReference>
<dbReference type="EMBL" id="FNDT01000016">
    <property type="protein sequence ID" value="SDI62976.1"/>
    <property type="molecule type" value="Genomic_DNA"/>
</dbReference>
<gene>
    <name evidence="8" type="ORF">SAMN04488693_11638</name>
</gene>
<evidence type="ECO:0000256" key="6">
    <source>
        <dbReference type="SAM" id="Phobius"/>
    </source>
</evidence>
<keyword evidence="6" id="KW-1133">Transmembrane helix</keyword>
<evidence type="ECO:0000256" key="4">
    <source>
        <dbReference type="ARBA" id="ARBA00023008"/>
    </source>
</evidence>
<comment type="subcellular location">
    <subcellularLocation>
        <location evidence="1">Cell envelope</location>
    </subcellularLocation>
</comment>
<dbReference type="Gene3D" id="2.60.40.1220">
    <property type="match status" value="1"/>
</dbReference>
<feature type="domain" description="CopC" evidence="7">
    <location>
        <begin position="49"/>
        <end position="141"/>
    </location>
</feature>
<organism evidence="8 9">
    <name type="scientific">Arthrobacter subterraneus</name>
    <dbReference type="NCBI Taxonomy" id="335973"/>
    <lineage>
        <taxon>Bacteria</taxon>
        <taxon>Bacillati</taxon>
        <taxon>Actinomycetota</taxon>
        <taxon>Actinomycetes</taxon>
        <taxon>Micrococcales</taxon>
        <taxon>Micrococcaceae</taxon>
        <taxon>Arthrobacter</taxon>
    </lineage>
</organism>
<dbReference type="PANTHER" id="PTHR34820:SF4">
    <property type="entry name" value="INNER MEMBRANE PROTEIN YEBZ"/>
    <property type="match status" value="1"/>
</dbReference>
<accession>A0A1G8M4U0</accession>
<dbReference type="STRING" id="335973.SAMN04488693_11638"/>
<evidence type="ECO:0000256" key="1">
    <source>
        <dbReference type="ARBA" id="ARBA00004196"/>
    </source>
</evidence>
<evidence type="ECO:0000256" key="3">
    <source>
        <dbReference type="ARBA" id="ARBA00022729"/>
    </source>
</evidence>
<proteinExistence type="predicted"/>
<sequence>MSEFPAAAAACPTARPGAQPFRYLALLLAGLLLAAGGLIFGSASAASAHDELSSSAPEAGATLEAVPEVVELTFTNVPATIGSDIQVLDESGEDWAEGEVSITDAVATQAVRDGAPAGNYTVNWRVVSADSHPIEGTFEFTATGGASPETPAAAETPAASEPPRASAGTAGPVETAEPGALDQEPAAGSDVSWGVILMIAVLIALAIVLALGARRRLRQGDSDDAA</sequence>
<dbReference type="SUPFAM" id="SSF81296">
    <property type="entry name" value="E set domains"/>
    <property type="match status" value="1"/>
</dbReference>
<protein>
    <recommendedName>
        <fullName evidence="7">CopC domain-containing protein</fullName>
    </recommendedName>
</protein>
<evidence type="ECO:0000313" key="8">
    <source>
        <dbReference type="EMBL" id="SDI62976.1"/>
    </source>
</evidence>
<evidence type="ECO:0000259" key="7">
    <source>
        <dbReference type="Pfam" id="PF04234"/>
    </source>
</evidence>
<dbReference type="OrthoDB" id="5242236at2"/>
<keyword evidence="6" id="KW-0812">Transmembrane</keyword>
<dbReference type="Pfam" id="PF04234">
    <property type="entry name" value="CopC"/>
    <property type="match status" value="1"/>
</dbReference>
<dbReference type="GO" id="GO:0005886">
    <property type="term" value="C:plasma membrane"/>
    <property type="evidence" value="ECO:0007669"/>
    <property type="project" value="TreeGrafter"/>
</dbReference>
<dbReference type="GO" id="GO:0030313">
    <property type="term" value="C:cell envelope"/>
    <property type="evidence" value="ECO:0007669"/>
    <property type="project" value="UniProtKB-SubCell"/>
</dbReference>
<dbReference type="InterPro" id="IPR014755">
    <property type="entry name" value="Cu-Rt/internalin_Ig-like"/>
</dbReference>
<dbReference type="GO" id="GO:0046688">
    <property type="term" value="P:response to copper ion"/>
    <property type="evidence" value="ECO:0007669"/>
    <property type="project" value="InterPro"/>
</dbReference>
<dbReference type="AlphaFoldDB" id="A0A1G8M4U0"/>
<dbReference type="GO" id="GO:0042597">
    <property type="term" value="C:periplasmic space"/>
    <property type="evidence" value="ECO:0007669"/>
    <property type="project" value="InterPro"/>
</dbReference>
<evidence type="ECO:0000256" key="5">
    <source>
        <dbReference type="SAM" id="MobiDB-lite"/>
    </source>
</evidence>
<evidence type="ECO:0000256" key="2">
    <source>
        <dbReference type="ARBA" id="ARBA00022723"/>
    </source>
</evidence>
<feature type="compositionally biased region" description="Low complexity" evidence="5">
    <location>
        <begin position="142"/>
        <end position="168"/>
    </location>
</feature>
<reference evidence="8 9" key="1">
    <citation type="submission" date="2016-10" db="EMBL/GenBank/DDBJ databases">
        <authorList>
            <person name="de Groot N.N."/>
        </authorList>
    </citation>
    <scope>NUCLEOTIDE SEQUENCE [LARGE SCALE GENOMIC DNA]</scope>
    <source>
        <strain evidence="8 9">NP_1H</strain>
    </source>
</reference>
<keyword evidence="3" id="KW-0732">Signal</keyword>
<keyword evidence="2" id="KW-0479">Metal-binding</keyword>
<dbReference type="GO" id="GO:0006825">
    <property type="term" value="P:copper ion transport"/>
    <property type="evidence" value="ECO:0007669"/>
    <property type="project" value="InterPro"/>
</dbReference>
<dbReference type="Proteomes" id="UP000199258">
    <property type="component" value="Unassembled WGS sequence"/>
</dbReference>
<dbReference type="InterPro" id="IPR007348">
    <property type="entry name" value="CopC_dom"/>
</dbReference>
<dbReference type="RefSeq" id="WP_090587641.1">
    <property type="nucleotide sequence ID" value="NZ_FNDT01000016.1"/>
</dbReference>
<evidence type="ECO:0000313" key="9">
    <source>
        <dbReference type="Proteomes" id="UP000199258"/>
    </source>
</evidence>